<evidence type="ECO:0000313" key="7">
    <source>
        <dbReference type="EMBL" id="WAR17272.1"/>
    </source>
</evidence>
<evidence type="ECO:0000256" key="5">
    <source>
        <dbReference type="ARBA" id="ARBA00023180"/>
    </source>
</evidence>
<protein>
    <submittedName>
        <fullName evidence="7">GRM-like protein</fullName>
    </submittedName>
</protein>
<keyword evidence="2" id="KW-0812">Transmembrane</keyword>
<evidence type="ECO:0000313" key="8">
    <source>
        <dbReference type="Proteomes" id="UP001164746"/>
    </source>
</evidence>
<dbReference type="InterPro" id="IPR001828">
    <property type="entry name" value="ANF_lig-bd_rcpt"/>
</dbReference>
<dbReference type="Gene3D" id="3.40.50.2300">
    <property type="match status" value="2"/>
</dbReference>
<dbReference type="EMBL" id="CP111021">
    <property type="protein sequence ID" value="WAR17272.1"/>
    <property type="molecule type" value="Genomic_DNA"/>
</dbReference>
<reference evidence="7" key="1">
    <citation type="submission" date="2022-11" db="EMBL/GenBank/DDBJ databases">
        <title>Centuries of genome instability and evolution in soft-shell clam transmissible cancer (bioRxiv).</title>
        <authorList>
            <person name="Hart S.F.M."/>
            <person name="Yonemitsu M.A."/>
            <person name="Giersch R.M."/>
            <person name="Beal B.F."/>
            <person name="Arriagada G."/>
            <person name="Davis B.W."/>
            <person name="Ostrander E.A."/>
            <person name="Goff S.P."/>
            <person name="Metzger M.J."/>
        </authorList>
    </citation>
    <scope>NUCLEOTIDE SEQUENCE</scope>
    <source>
        <strain evidence="7">MELC-2E11</strain>
        <tissue evidence="7">Siphon/mantle</tissue>
    </source>
</reference>
<evidence type="ECO:0000256" key="4">
    <source>
        <dbReference type="ARBA" id="ARBA00023136"/>
    </source>
</evidence>
<dbReference type="SUPFAM" id="SSF53822">
    <property type="entry name" value="Periplasmic binding protein-like I"/>
    <property type="match status" value="1"/>
</dbReference>
<proteinExistence type="predicted"/>
<organism evidence="7 8">
    <name type="scientific">Mya arenaria</name>
    <name type="common">Soft-shell clam</name>
    <dbReference type="NCBI Taxonomy" id="6604"/>
    <lineage>
        <taxon>Eukaryota</taxon>
        <taxon>Metazoa</taxon>
        <taxon>Spiralia</taxon>
        <taxon>Lophotrochozoa</taxon>
        <taxon>Mollusca</taxon>
        <taxon>Bivalvia</taxon>
        <taxon>Autobranchia</taxon>
        <taxon>Heteroconchia</taxon>
        <taxon>Euheterodonta</taxon>
        <taxon>Imparidentia</taxon>
        <taxon>Neoheterodontei</taxon>
        <taxon>Myida</taxon>
        <taxon>Myoidea</taxon>
        <taxon>Myidae</taxon>
        <taxon>Mya</taxon>
    </lineage>
</organism>
<keyword evidence="8" id="KW-1185">Reference proteome</keyword>
<dbReference type="InterPro" id="IPR050726">
    <property type="entry name" value="mGluR"/>
</dbReference>
<evidence type="ECO:0000256" key="2">
    <source>
        <dbReference type="ARBA" id="ARBA00022692"/>
    </source>
</evidence>
<accession>A0ABY7F521</accession>
<keyword evidence="3" id="KW-1133">Transmembrane helix</keyword>
<comment type="subcellular location">
    <subcellularLocation>
        <location evidence="1">Membrane</location>
    </subcellularLocation>
</comment>
<name>A0ABY7F521_MYAAR</name>
<dbReference type="InterPro" id="IPR028082">
    <property type="entry name" value="Peripla_BP_I"/>
</dbReference>
<evidence type="ECO:0000256" key="3">
    <source>
        <dbReference type="ARBA" id="ARBA00022989"/>
    </source>
</evidence>
<keyword evidence="4" id="KW-0472">Membrane</keyword>
<dbReference type="Proteomes" id="UP001164746">
    <property type="component" value="Chromosome 10"/>
</dbReference>
<feature type="domain" description="Receptor ligand binding region" evidence="6">
    <location>
        <begin position="33"/>
        <end position="210"/>
    </location>
</feature>
<dbReference type="PANTHER" id="PTHR24060">
    <property type="entry name" value="METABOTROPIC GLUTAMATE RECEPTOR"/>
    <property type="match status" value="1"/>
</dbReference>
<evidence type="ECO:0000259" key="6">
    <source>
        <dbReference type="Pfam" id="PF01094"/>
    </source>
</evidence>
<gene>
    <name evidence="7" type="ORF">MAR_031866</name>
</gene>
<sequence length="223" mass="24298">MLTVHEAATGGGCSSRVHVSSVMHSEAVTWYIQNLNNFGGLPFSIGIDIHETCEDSMSATQTAVFLMNGVHSGNETSPLIGVLGPESRTDAAAVAPVLGSVSPEVRLLQLQFSTPASGGNDYRKFQNVASLVPDDDLQIEVMVATMEQLGWNRIAVLYQDDAGVRHFWERLQKLTSDRGICVSRTSAITVTNGISSSQITSALEQVIEDEIRSRLLRRRFCRC</sequence>
<dbReference type="Pfam" id="PF01094">
    <property type="entry name" value="ANF_receptor"/>
    <property type="match status" value="1"/>
</dbReference>
<evidence type="ECO:0000256" key="1">
    <source>
        <dbReference type="ARBA" id="ARBA00004370"/>
    </source>
</evidence>
<keyword evidence="5" id="KW-0325">Glycoprotein</keyword>